<protein>
    <submittedName>
        <fullName evidence="4">Alpha/beta fold hydrolase</fullName>
    </submittedName>
</protein>
<dbReference type="Proteomes" id="UP001427805">
    <property type="component" value="Unassembled WGS sequence"/>
</dbReference>
<organism evidence="4 5">
    <name type="scientific">Sphingomonas rustica</name>
    <dbReference type="NCBI Taxonomy" id="3103142"/>
    <lineage>
        <taxon>Bacteria</taxon>
        <taxon>Pseudomonadati</taxon>
        <taxon>Pseudomonadota</taxon>
        <taxon>Alphaproteobacteria</taxon>
        <taxon>Sphingomonadales</taxon>
        <taxon>Sphingomonadaceae</taxon>
        <taxon>Sphingomonas</taxon>
    </lineage>
</organism>
<name>A0ABV0BDJ9_9SPHN</name>
<keyword evidence="5" id="KW-1185">Reference proteome</keyword>
<dbReference type="EMBL" id="JBDIZK010000011">
    <property type="protein sequence ID" value="MEN3748951.1"/>
    <property type="molecule type" value="Genomic_DNA"/>
</dbReference>
<sequence length="215" mass="22129">MSLDGPRLAPLSGSTPNALVILIHGYGSNGDDLISLARMIQPSLPGAAFVAPNAPSQLPRMAAAYQWWPIETFSMAERAAGAAAAAPTLDGFITREMETAGLTADRVLLVGFSQGTMMALHVGLRRDDPVAGIIGMSGMLVAPETLEAEIKSRPPVLLIHGTQDDVVPFRSMDLAGKDLAAVGVAVETHASPGIGHSVDQGGLAAAAAFAVRVLA</sequence>
<comment type="similarity">
    <text evidence="1">Belongs to the AB hydrolase superfamily. AB hydrolase 2 family.</text>
</comment>
<dbReference type="SUPFAM" id="SSF53474">
    <property type="entry name" value="alpha/beta-Hydrolases"/>
    <property type="match status" value="1"/>
</dbReference>
<reference evidence="4 5" key="1">
    <citation type="submission" date="2024-05" db="EMBL/GenBank/DDBJ databases">
        <title>Sphingomonas sp. HF-S3 16S ribosomal RNA gene Genome sequencing and assembly.</title>
        <authorList>
            <person name="Lee H."/>
        </authorList>
    </citation>
    <scope>NUCLEOTIDE SEQUENCE [LARGE SCALE GENOMIC DNA]</scope>
    <source>
        <strain evidence="4 5">HF-S3</strain>
    </source>
</reference>
<evidence type="ECO:0000313" key="4">
    <source>
        <dbReference type="EMBL" id="MEN3748951.1"/>
    </source>
</evidence>
<dbReference type="Pfam" id="PF02230">
    <property type="entry name" value="Abhydrolase_2"/>
    <property type="match status" value="1"/>
</dbReference>
<dbReference type="Gene3D" id="3.40.50.1820">
    <property type="entry name" value="alpha/beta hydrolase"/>
    <property type="match status" value="1"/>
</dbReference>
<dbReference type="InterPro" id="IPR029058">
    <property type="entry name" value="AB_hydrolase_fold"/>
</dbReference>
<evidence type="ECO:0000256" key="1">
    <source>
        <dbReference type="ARBA" id="ARBA00006499"/>
    </source>
</evidence>
<proteinExistence type="inferred from homology"/>
<feature type="domain" description="Phospholipase/carboxylesterase/thioesterase" evidence="3">
    <location>
        <begin position="15"/>
        <end position="209"/>
    </location>
</feature>
<accession>A0ABV0BDJ9</accession>
<evidence type="ECO:0000256" key="2">
    <source>
        <dbReference type="ARBA" id="ARBA00022801"/>
    </source>
</evidence>
<dbReference type="InterPro" id="IPR003140">
    <property type="entry name" value="PLipase/COase/thioEstase"/>
</dbReference>
<dbReference type="PANTHER" id="PTHR10655">
    <property type="entry name" value="LYSOPHOSPHOLIPASE-RELATED"/>
    <property type="match status" value="1"/>
</dbReference>
<evidence type="ECO:0000259" key="3">
    <source>
        <dbReference type="Pfam" id="PF02230"/>
    </source>
</evidence>
<dbReference type="RefSeq" id="WP_346247995.1">
    <property type="nucleotide sequence ID" value="NZ_JBDIZK010000011.1"/>
</dbReference>
<gene>
    <name evidence="4" type="ORF">TPR58_17380</name>
</gene>
<comment type="caution">
    <text evidence="4">The sequence shown here is derived from an EMBL/GenBank/DDBJ whole genome shotgun (WGS) entry which is preliminary data.</text>
</comment>
<dbReference type="PANTHER" id="PTHR10655:SF17">
    <property type="entry name" value="LYSOPHOSPHOLIPASE-LIKE PROTEIN 1"/>
    <property type="match status" value="1"/>
</dbReference>
<dbReference type="InterPro" id="IPR050565">
    <property type="entry name" value="LYPA1-2/EST-like"/>
</dbReference>
<dbReference type="GO" id="GO:0016787">
    <property type="term" value="F:hydrolase activity"/>
    <property type="evidence" value="ECO:0007669"/>
    <property type="project" value="UniProtKB-KW"/>
</dbReference>
<evidence type="ECO:0000313" key="5">
    <source>
        <dbReference type="Proteomes" id="UP001427805"/>
    </source>
</evidence>
<keyword evidence="2 4" id="KW-0378">Hydrolase</keyword>